<evidence type="ECO:0000313" key="1">
    <source>
        <dbReference type="EMBL" id="REE81794.1"/>
    </source>
</evidence>
<evidence type="ECO:0000313" key="2">
    <source>
        <dbReference type="Proteomes" id="UP000256429"/>
    </source>
</evidence>
<dbReference type="OrthoDB" id="677051at2"/>
<keyword evidence="2" id="KW-1185">Reference proteome</keyword>
<dbReference type="InterPro" id="IPR036249">
    <property type="entry name" value="Thioredoxin-like_sf"/>
</dbReference>
<comment type="caution">
    <text evidence="1">The sequence shown here is derived from an EMBL/GenBank/DDBJ whole genome shotgun (WGS) entry which is preliminary data.</text>
</comment>
<dbReference type="AlphaFoldDB" id="A0A3D9RW51"/>
<organism evidence="1 2">
    <name type="scientific">Lutibacter oceani</name>
    <dbReference type="NCBI Taxonomy" id="1853311"/>
    <lineage>
        <taxon>Bacteria</taxon>
        <taxon>Pseudomonadati</taxon>
        <taxon>Bacteroidota</taxon>
        <taxon>Flavobacteriia</taxon>
        <taxon>Flavobacteriales</taxon>
        <taxon>Flavobacteriaceae</taxon>
        <taxon>Lutibacter</taxon>
    </lineage>
</organism>
<dbReference type="Gene3D" id="3.40.30.10">
    <property type="entry name" value="Glutaredoxin"/>
    <property type="match status" value="1"/>
</dbReference>
<dbReference type="NCBIfam" id="TIGR04019">
    <property type="entry name" value="B_thiol_YtxJ"/>
    <property type="match status" value="1"/>
</dbReference>
<name>A0A3D9RW51_9FLAO</name>
<dbReference type="InterPro" id="IPR022551">
    <property type="entry name" value="BrxC"/>
</dbReference>
<dbReference type="SUPFAM" id="SSF52833">
    <property type="entry name" value="Thioredoxin-like"/>
    <property type="match status" value="1"/>
</dbReference>
<dbReference type="Proteomes" id="UP000256429">
    <property type="component" value="Unassembled WGS sequence"/>
</dbReference>
<proteinExistence type="predicted"/>
<reference evidence="1 2" key="1">
    <citation type="submission" date="2018-08" db="EMBL/GenBank/DDBJ databases">
        <title>Genomic Encyclopedia of Type Strains, Phase III (KMG-III): the genomes of soil and plant-associated and newly described type strains.</title>
        <authorList>
            <person name="Whitman W."/>
        </authorList>
    </citation>
    <scope>NUCLEOTIDE SEQUENCE [LARGE SCALE GENOMIC DNA]</scope>
    <source>
        <strain evidence="1 2">325-5</strain>
    </source>
</reference>
<dbReference type="RefSeq" id="WP_115879385.1">
    <property type="nucleotide sequence ID" value="NZ_QTTQ01000010.1"/>
</dbReference>
<gene>
    <name evidence="1" type="ORF">BX611_1331</name>
</gene>
<dbReference type="Pfam" id="PF11009">
    <property type="entry name" value="BrxC"/>
    <property type="match status" value="1"/>
</dbReference>
<sequence length="130" mass="14899">MSIFSNILGANKNEIDKPVFNWISLTEMNQLKEIIELSNTKLIVIFKHSTRCGISRGVLSQFEKATDSSLENVAFYYLDLLKYRNISNEIASNFNVYHQSPQVLLIKNGKVVTHNSHYDIISSVILEDYI</sequence>
<protein>
    <submittedName>
        <fullName evidence="1">Bacillithiol system protein YtxJ</fullName>
    </submittedName>
</protein>
<dbReference type="EMBL" id="QTTQ01000010">
    <property type="protein sequence ID" value="REE81794.1"/>
    <property type="molecule type" value="Genomic_DNA"/>
</dbReference>
<accession>A0A3D9RW51</accession>